<comment type="caution">
    <text evidence="1">The sequence shown here is derived from an EMBL/GenBank/DDBJ whole genome shotgun (WGS) entry which is preliminary data.</text>
</comment>
<dbReference type="RefSeq" id="WP_172172136.1">
    <property type="nucleotide sequence ID" value="NZ_WOEZ01000185.1"/>
</dbReference>
<dbReference type="AlphaFoldDB" id="A0A972SLC9"/>
<proteinExistence type="predicted"/>
<evidence type="ECO:0000313" key="1">
    <source>
        <dbReference type="EMBL" id="NPT59099.1"/>
    </source>
</evidence>
<dbReference type="EMBL" id="WOEZ01000185">
    <property type="protein sequence ID" value="NPT59099.1"/>
    <property type="molecule type" value="Genomic_DNA"/>
</dbReference>
<accession>A0A972SLC9</accession>
<evidence type="ECO:0000313" key="2">
    <source>
        <dbReference type="Proteomes" id="UP000655523"/>
    </source>
</evidence>
<name>A0A972SLC9_9BURK</name>
<gene>
    <name evidence="1" type="ORF">GNZ13_32210</name>
</gene>
<organism evidence="1 2">
    <name type="scientific">Paraburkholderia elongata</name>
    <dbReference type="NCBI Taxonomy" id="2675747"/>
    <lineage>
        <taxon>Bacteria</taxon>
        <taxon>Pseudomonadati</taxon>
        <taxon>Pseudomonadota</taxon>
        <taxon>Betaproteobacteria</taxon>
        <taxon>Burkholderiales</taxon>
        <taxon>Burkholderiaceae</taxon>
        <taxon>Paraburkholderia</taxon>
    </lineage>
</organism>
<keyword evidence="2" id="KW-1185">Reference proteome</keyword>
<sequence length="203" mass="22230">MGINFKGGDKLEQKLREIAEKVGKANTVKVGFLEDATYSDGTPVALIAATNEYGGTVNVPEHDVTLHRKIDKNGNFAAGTLDEEGNRIGASQFVKTSRSNYDTVHHVEAYTITIPARPYFRGMIQKNKGDWGPQLGKIIKGADYDSAVALGRLGQLVKEQLQESIRDFSDPKNAKSTIAKKGFDKPLVEKSVMLNSADFEVNE</sequence>
<protein>
    <submittedName>
        <fullName evidence="1">Uncharacterized protein</fullName>
    </submittedName>
</protein>
<reference evidence="1 2" key="1">
    <citation type="submission" date="2019-11" db="EMBL/GenBank/DDBJ databases">
        <title>Metabolism of dissolved organic matter in forest soils.</title>
        <authorList>
            <person name="Cyle K.T."/>
            <person name="Wilhelm R.C."/>
            <person name="Martinez C.E."/>
        </authorList>
    </citation>
    <scope>NUCLEOTIDE SEQUENCE [LARGE SCALE GENOMIC DNA]</scope>
    <source>
        <strain evidence="1 2">5N</strain>
    </source>
</reference>
<dbReference type="Proteomes" id="UP000655523">
    <property type="component" value="Unassembled WGS sequence"/>
</dbReference>